<keyword evidence="3" id="KW-1185">Reference proteome</keyword>
<evidence type="ECO:0000313" key="3">
    <source>
        <dbReference type="Proteomes" id="UP000054564"/>
    </source>
</evidence>
<feature type="compositionally biased region" description="Polar residues" evidence="1">
    <location>
        <begin position="179"/>
        <end position="192"/>
    </location>
</feature>
<name>A0A0L0VC40_9BASI</name>
<reference evidence="3" key="1">
    <citation type="submission" date="2014-03" db="EMBL/GenBank/DDBJ databases">
        <title>The Genome Sequence of Puccinia striiformis f. sp. tritici PST-78.</title>
        <authorList>
            <consortium name="The Broad Institute Genome Sequencing Platform"/>
            <person name="Cuomo C."/>
            <person name="Hulbert S."/>
            <person name="Chen X."/>
            <person name="Walker B."/>
            <person name="Young S.K."/>
            <person name="Zeng Q."/>
            <person name="Gargeya S."/>
            <person name="Fitzgerald M."/>
            <person name="Haas B."/>
            <person name="Abouelleil A."/>
            <person name="Alvarado L."/>
            <person name="Arachchi H.M."/>
            <person name="Berlin A.M."/>
            <person name="Chapman S.B."/>
            <person name="Goldberg J."/>
            <person name="Griggs A."/>
            <person name="Gujja S."/>
            <person name="Hansen M."/>
            <person name="Howarth C."/>
            <person name="Imamovic A."/>
            <person name="Larimer J."/>
            <person name="McCowan C."/>
            <person name="Montmayeur A."/>
            <person name="Murphy C."/>
            <person name="Neiman D."/>
            <person name="Pearson M."/>
            <person name="Priest M."/>
            <person name="Roberts A."/>
            <person name="Saif S."/>
            <person name="Shea T."/>
            <person name="Sisk P."/>
            <person name="Sykes S."/>
            <person name="Wortman J."/>
            <person name="Nusbaum C."/>
            <person name="Birren B."/>
        </authorList>
    </citation>
    <scope>NUCLEOTIDE SEQUENCE [LARGE SCALE GENOMIC DNA]</scope>
    <source>
        <strain evidence="3">race PST-78</strain>
    </source>
</reference>
<sequence length="752" mass="84876">MAVLSKKTFFYLAWHVLGPGRHVLANLDRAAGSSMSLQRLDASKTMLDDSLEPPRGNEPDLSQCGSIPQRSAARKGELKAMKSGYQEIQTRVNSLNPPLRLPFFQVAPRLKQLHSSLKPYIQDRVFRLSGVGSAFTSLHLNTVTEHSEHVFATAPTIVAADPLAPDVVRSSKDKHLPTPGNQASERSTPRSSLSVVEAITNALNYLNKLSSYMTTRKEPSPSAPLILGGSSLGPTMIQRIASREYSLTNRLLQMGQAGTSEMSQAGTAARSLNVLADHAIGNGARSKNLTPQTSGNTDALDEARLASSKGIIIDENLSCSNSLQETIVGSHSEDHAPRETSSIVHYWLHPNESQTQPTGHYPSTRPLVPSPGETATSTSNVLKSTLVGSGTPTGRLAIDHSAASGELYGDVLDIVKEFLADDEIQMWNYVEGKLLFFASGTIKPITREEGKCLLKFLQTFFLLGDYIYTYRLLPPQFLKNIKIFRLPYISSIIELQVAVMFLNSPAFFNTAESIIPQMHFLTTGRSLKHLHRSMKVIPAQHHMYLVHPALREIFRHTEYFVHPNISSRDFSQIRSRFCEDAFFMLARRLSSALRTAPDMTYRAQDGSLSVVNLIDDMIKFFQDPPRLLLSDKERIEFQIIFYSLDFFDQYFHPILNAMTRRRMISPLFTQQLDYMRSFLKFFQNQFQDPSLYQYFKQDQPFMKMYRDRSADNESLRQWIKTVPLALFPHIKMPSRFGIRRSPKFSMWMCDEI</sequence>
<proteinExistence type="predicted"/>
<feature type="region of interest" description="Disordered" evidence="1">
    <location>
        <begin position="47"/>
        <end position="67"/>
    </location>
</feature>
<feature type="region of interest" description="Disordered" evidence="1">
    <location>
        <begin position="169"/>
        <end position="192"/>
    </location>
</feature>
<feature type="region of interest" description="Disordered" evidence="1">
    <location>
        <begin position="351"/>
        <end position="379"/>
    </location>
</feature>
<dbReference type="EMBL" id="AJIL01000076">
    <property type="protein sequence ID" value="KNE96838.1"/>
    <property type="molecule type" value="Genomic_DNA"/>
</dbReference>
<accession>A0A0L0VC40</accession>
<gene>
    <name evidence="2" type="ORF">PSTG_09821</name>
</gene>
<comment type="caution">
    <text evidence="2">The sequence shown here is derived from an EMBL/GenBank/DDBJ whole genome shotgun (WGS) entry which is preliminary data.</text>
</comment>
<protein>
    <submittedName>
        <fullName evidence="2">Uncharacterized protein</fullName>
    </submittedName>
</protein>
<evidence type="ECO:0000313" key="2">
    <source>
        <dbReference type="EMBL" id="KNE96838.1"/>
    </source>
</evidence>
<evidence type="ECO:0000256" key="1">
    <source>
        <dbReference type="SAM" id="MobiDB-lite"/>
    </source>
</evidence>
<organism evidence="2 3">
    <name type="scientific">Puccinia striiformis f. sp. tritici PST-78</name>
    <dbReference type="NCBI Taxonomy" id="1165861"/>
    <lineage>
        <taxon>Eukaryota</taxon>
        <taxon>Fungi</taxon>
        <taxon>Dikarya</taxon>
        <taxon>Basidiomycota</taxon>
        <taxon>Pucciniomycotina</taxon>
        <taxon>Pucciniomycetes</taxon>
        <taxon>Pucciniales</taxon>
        <taxon>Pucciniaceae</taxon>
        <taxon>Puccinia</taxon>
    </lineage>
</organism>
<dbReference type="AlphaFoldDB" id="A0A0L0VC40"/>
<dbReference type="Proteomes" id="UP000054564">
    <property type="component" value="Unassembled WGS sequence"/>
</dbReference>